<keyword evidence="1" id="KW-0812">Transmembrane</keyword>
<sequence length="267" mass="29178">MRLYTINSLWRILLVLLLNTSIFSAQKEFQIPDKPAKIYPVNDYAGVLTQAQKNLLEKKLIAYNDSTSTEILLCIVKTLTGDDINYVAARWGERWKIGKQSKNNGILILIATEDRQLSIQNGRGTEDAMTDFISHQIINDYMIPYLKNGDYYGASNSGIDQIFNVLQGKFKSSSKDQPLDLVSSLVFIIVLIILFIYISQILKGKRKGTYYNKNGKNKDDDFWGPGGGFFGGGFGGFGGGFSGRSGGGFGGFGGGGSFGGGGASGRW</sequence>
<proteinExistence type="predicted"/>
<feature type="transmembrane region" description="Helical" evidence="1">
    <location>
        <begin position="181"/>
        <end position="198"/>
    </location>
</feature>
<dbReference type="Proteomes" id="UP000319499">
    <property type="component" value="Unassembled WGS sequence"/>
</dbReference>
<keyword evidence="1" id="KW-1133">Transmembrane helix</keyword>
<reference evidence="3 4" key="1">
    <citation type="submission" date="2019-02" db="EMBL/GenBank/DDBJ databases">
        <title>Apibacter muscae sp. nov.: a novel member of the house fly microbiota.</title>
        <authorList>
            <person name="Park R."/>
        </authorList>
    </citation>
    <scope>NUCLEOTIDE SEQUENCE [LARGE SCALE GENOMIC DNA]</scope>
    <source>
        <strain evidence="3 4">AL1</strain>
    </source>
</reference>
<dbReference type="InterPro" id="IPR007621">
    <property type="entry name" value="TPM_dom"/>
</dbReference>
<protein>
    <submittedName>
        <fullName evidence="3">TPM domain-containing protein</fullName>
    </submittedName>
</protein>
<dbReference type="RefSeq" id="WP_146262823.1">
    <property type="nucleotide sequence ID" value="NZ_SELG01000041.1"/>
</dbReference>
<evidence type="ECO:0000313" key="3">
    <source>
        <dbReference type="EMBL" id="TWP26134.1"/>
    </source>
</evidence>
<feature type="domain" description="TPM" evidence="2">
    <location>
        <begin position="41"/>
        <end position="164"/>
    </location>
</feature>
<dbReference type="Pfam" id="PF04536">
    <property type="entry name" value="TPM_phosphatase"/>
    <property type="match status" value="1"/>
</dbReference>
<evidence type="ECO:0000256" key="1">
    <source>
        <dbReference type="SAM" id="Phobius"/>
    </source>
</evidence>
<name>A0A563D8K4_9FLAO</name>
<accession>A0A563D8K4</accession>
<comment type="caution">
    <text evidence="3">The sequence shown here is derived from an EMBL/GenBank/DDBJ whole genome shotgun (WGS) entry which is preliminary data.</text>
</comment>
<dbReference type="Gene3D" id="3.10.310.50">
    <property type="match status" value="1"/>
</dbReference>
<evidence type="ECO:0000259" key="2">
    <source>
        <dbReference type="Pfam" id="PF04536"/>
    </source>
</evidence>
<dbReference type="EMBL" id="SELH01000026">
    <property type="protein sequence ID" value="TWP26134.1"/>
    <property type="molecule type" value="Genomic_DNA"/>
</dbReference>
<keyword evidence="1" id="KW-0472">Membrane</keyword>
<gene>
    <name evidence="3" type="ORF">ETU09_10565</name>
</gene>
<dbReference type="AlphaFoldDB" id="A0A563D8K4"/>
<dbReference type="PANTHER" id="PTHR30373:SF2">
    <property type="entry name" value="UPF0603 PROTEIN YGCG"/>
    <property type="match status" value="1"/>
</dbReference>
<dbReference type="PANTHER" id="PTHR30373">
    <property type="entry name" value="UPF0603 PROTEIN YGCG"/>
    <property type="match status" value="1"/>
</dbReference>
<keyword evidence="4" id="KW-1185">Reference proteome</keyword>
<organism evidence="3 4">
    <name type="scientific">Apibacter muscae</name>
    <dbReference type="NCBI Taxonomy" id="2509004"/>
    <lineage>
        <taxon>Bacteria</taxon>
        <taxon>Pseudomonadati</taxon>
        <taxon>Bacteroidota</taxon>
        <taxon>Flavobacteriia</taxon>
        <taxon>Flavobacteriales</taxon>
        <taxon>Weeksellaceae</taxon>
        <taxon>Apibacter</taxon>
    </lineage>
</organism>
<evidence type="ECO:0000313" key="4">
    <source>
        <dbReference type="Proteomes" id="UP000319499"/>
    </source>
</evidence>
<dbReference type="OrthoDB" id="9810918at2"/>